<keyword evidence="4" id="KW-1185">Reference proteome</keyword>
<dbReference type="Pfam" id="PF01833">
    <property type="entry name" value="TIG"/>
    <property type="match status" value="1"/>
</dbReference>
<gene>
    <name evidence="3" type="ORF">FGG15_11910</name>
</gene>
<comment type="caution">
    <text evidence="3">The sequence shown here is derived from an EMBL/GenBank/DDBJ whole genome shotgun (WGS) entry which is preliminary data.</text>
</comment>
<dbReference type="PROSITE" id="PS51257">
    <property type="entry name" value="PROKAR_LIPOPROTEIN"/>
    <property type="match status" value="1"/>
</dbReference>
<sequence length="408" mass="44183">MEVLTKKINFSILCCLSLLLILISCGSDSDNPGVDDGPGLIPEPPPKITSIEPTSAARGEQVTITGTDFSNVASENLVEFNGVAATVGSATAIQIVTTVPEEATTGPLTITYNDQTGTSANDFEVLADAWRKKADFEGGSRFRAIAFAIDNMGYVGTGEDSEDNRLKDFWEFDPILNAWNKKQDFEGSARKAALGFAVGEKGFLGTGSDSEGNVKDFWEFDLGDNSWVQKADAFKIAGAQGFVIGNSIYLLSTGSKAFFEYDVSSDNWIERANFAGDSRSSAIGFSIDGRGYIGTGSGNGIKQDFWEYDPTSDEWIQKADFGGDARRGAISFVLSGKGYVGLGDNNAKVLRDLWEYDSELDSWTKKADFGGVAREYAVVFAIDNRAYVGTGRDNEGNHLSDFWEYIPD</sequence>
<accession>A0ABY2WJ78</accession>
<dbReference type="Gene3D" id="2.60.40.10">
    <property type="entry name" value="Immunoglobulins"/>
    <property type="match status" value="1"/>
</dbReference>
<dbReference type="InterPro" id="IPR002909">
    <property type="entry name" value="IPT_dom"/>
</dbReference>
<evidence type="ECO:0000313" key="4">
    <source>
        <dbReference type="Proteomes" id="UP000751614"/>
    </source>
</evidence>
<evidence type="ECO:0000313" key="3">
    <source>
        <dbReference type="EMBL" id="TMU54895.1"/>
    </source>
</evidence>
<evidence type="ECO:0000259" key="2">
    <source>
        <dbReference type="Pfam" id="PF01833"/>
    </source>
</evidence>
<feature type="chain" id="PRO_5046328487" evidence="1">
    <location>
        <begin position="30"/>
        <end position="408"/>
    </location>
</feature>
<dbReference type="SUPFAM" id="SSF117281">
    <property type="entry name" value="Kelch motif"/>
    <property type="match status" value="1"/>
</dbReference>
<dbReference type="Proteomes" id="UP000751614">
    <property type="component" value="Unassembled WGS sequence"/>
</dbReference>
<keyword evidence="1" id="KW-0732">Signal</keyword>
<dbReference type="InterPro" id="IPR015915">
    <property type="entry name" value="Kelch-typ_b-propeller"/>
</dbReference>
<dbReference type="InterPro" id="IPR013783">
    <property type="entry name" value="Ig-like_fold"/>
</dbReference>
<dbReference type="RefSeq" id="WP_138836487.1">
    <property type="nucleotide sequence ID" value="NZ_VCNI01000002.1"/>
</dbReference>
<proteinExistence type="predicted"/>
<dbReference type="CDD" id="cd00603">
    <property type="entry name" value="IPT_PCSR"/>
    <property type="match status" value="1"/>
</dbReference>
<protein>
    <submittedName>
        <fullName evidence="3">Galactose oxidase</fullName>
    </submittedName>
</protein>
<reference evidence="3 4" key="1">
    <citation type="submission" date="2019-05" db="EMBL/GenBank/DDBJ databases">
        <title>Flagellimonas sp. AsT0115, sp. nov., isolated from a marine red algae, Asparagopsis taxiformis.</title>
        <authorList>
            <person name="Kim J."/>
            <person name="Jeong S.E."/>
            <person name="Jeon C.O."/>
        </authorList>
    </citation>
    <scope>NUCLEOTIDE SEQUENCE [LARGE SCALE GENOMIC DNA]</scope>
    <source>
        <strain evidence="3 4">AsT0115</strain>
    </source>
</reference>
<feature type="signal peptide" evidence="1">
    <location>
        <begin position="1"/>
        <end position="29"/>
    </location>
</feature>
<dbReference type="Gene3D" id="2.120.10.80">
    <property type="entry name" value="Kelch-type beta propeller"/>
    <property type="match status" value="1"/>
</dbReference>
<evidence type="ECO:0000256" key="1">
    <source>
        <dbReference type="SAM" id="SignalP"/>
    </source>
</evidence>
<dbReference type="InterPro" id="IPR014756">
    <property type="entry name" value="Ig_E-set"/>
</dbReference>
<name>A0ABY2WJ78_9FLAO</name>
<dbReference type="PANTHER" id="PTHR45632">
    <property type="entry name" value="LD33804P"/>
    <property type="match status" value="1"/>
</dbReference>
<dbReference type="SUPFAM" id="SSF81296">
    <property type="entry name" value="E set domains"/>
    <property type="match status" value="1"/>
</dbReference>
<dbReference type="EMBL" id="VCNI01000002">
    <property type="protein sequence ID" value="TMU54895.1"/>
    <property type="molecule type" value="Genomic_DNA"/>
</dbReference>
<organism evidence="3 4">
    <name type="scientific">Flagellimonas algicola</name>
    <dbReference type="NCBI Taxonomy" id="2583815"/>
    <lineage>
        <taxon>Bacteria</taxon>
        <taxon>Pseudomonadati</taxon>
        <taxon>Bacteroidota</taxon>
        <taxon>Flavobacteriia</taxon>
        <taxon>Flavobacteriales</taxon>
        <taxon>Flavobacteriaceae</taxon>
        <taxon>Flagellimonas</taxon>
    </lineage>
</organism>
<feature type="domain" description="IPT/TIG" evidence="2">
    <location>
        <begin position="46"/>
        <end position="124"/>
    </location>
</feature>